<keyword evidence="1" id="KW-0812">Transmembrane</keyword>
<sequence>MLELPEFLFWWLWICVGFGYIGIYRIFAVKEKVQTIRSQQISGLFGLIQGFILMAFLLQWVK</sequence>
<dbReference type="Proteomes" id="UP001156919">
    <property type="component" value="Segment"/>
</dbReference>
<evidence type="ECO:0008006" key="4">
    <source>
        <dbReference type="Google" id="ProtNLM"/>
    </source>
</evidence>
<accession>A0A976UBE5</accession>
<reference evidence="2 3" key="1">
    <citation type="submission" date="2022-05" db="EMBL/GenBank/DDBJ databases">
        <title>Diverse viruses of marine archaea discovered using metagenomics.</title>
        <authorList>
            <person name="Zhou Y."/>
        </authorList>
    </citation>
    <scope>NUCLEOTIDE SEQUENCE [LARGE SCALE GENOMIC DNA]</scope>
    <source>
        <strain evidence="2">YSH_462411</strain>
    </source>
</reference>
<keyword evidence="3" id="KW-1185">Reference proteome</keyword>
<evidence type="ECO:0000313" key="3">
    <source>
        <dbReference type="Proteomes" id="UP001156919"/>
    </source>
</evidence>
<evidence type="ECO:0000256" key="1">
    <source>
        <dbReference type="SAM" id="Phobius"/>
    </source>
</evidence>
<evidence type="ECO:0000313" key="2">
    <source>
        <dbReference type="EMBL" id="UVF62301.1"/>
    </source>
</evidence>
<feature type="transmembrane region" description="Helical" evidence="1">
    <location>
        <begin position="41"/>
        <end position="61"/>
    </location>
</feature>
<keyword evidence="1" id="KW-1133">Transmembrane helix</keyword>
<proteinExistence type="predicted"/>
<keyword evidence="1" id="KW-0472">Membrane</keyword>
<organism evidence="2 3">
    <name type="scientific">Nitrososphaeria virus YSH_462411</name>
    <dbReference type="NCBI Taxonomy" id="3071321"/>
    <lineage>
        <taxon>Viruses</taxon>
        <taxon>Duplodnaviria</taxon>
        <taxon>Heunggongvirae</taxon>
        <taxon>Uroviricota</taxon>
        <taxon>Caudoviricetes</taxon>
        <taxon>Juravirales</taxon>
        <taxon>Yangangviridae</taxon>
        <taxon>Nohelivirus</taxon>
        <taxon>Nohelivirus yangshanense</taxon>
    </lineage>
</organism>
<name>A0A976UBE5_9CAUD</name>
<dbReference type="EMBL" id="ON649699">
    <property type="protein sequence ID" value="UVF62301.1"/>
    <property type="molecule type" value="Genomic_DNA"/>
</dbReference>
<protein>
    <recommendedName>
        <fullName evidence="4">Transmembrane protein</fullName>
    </recommendedName>
</protein>
<feature type="transmembrane region" description="Helical" evidence="1">
    <location>
        <begin position="7"/>
        <end position="29"/>
    </location>
</feature>